<organism evidence="7 8">
    <name type="scientific">Neocallimastix californiae</name>
    <dbReference type="NCBI Taxonomy" id="1754190"/>
    <lineage>
        <taxon>Eukaryota</taxon>
        <taxon>Fungi</taxon>
        <taxon>Fungi incertae sedis</taxon>
        <taxon>Chytridiomycota</taxon>
        <taxon>Chytridiomycota incertae sedis</taxon>
        <taxon>Neocallimastigomycetes</taxon>
        <taxon>Neocallimastigales</taxon>
        <taxon>Neocallimastigaceae</taxon>
        <taxon>Neocallimastix</taxon>
    </lineage>
</organism>
<comment type="caution">
    <text evidence="7">The sequence shown here is derived from an EMBL/GenBank/DDBJ whole genome shotgun (WGS) entry which is preliminary data.</text>
</comment>
<accession>A0A1Y2AGU0</accession>
<keyword evidence="8" id="KW-1185">Reference proteome</keyword>
<reference evidence="7 8" key="1">
    <citation type="submission" date="2016-08" db="EMBL/GenBank/DDBJ databases">
        <title>A Parts List for Fungal Cellulosomes Revealed by Comparative Genomics.</title>
        <authorList>
            <consortium name="DOE Joint Genome Institute"/>
            <person name="Haitjema C.H."/>
            <person name="Gilmore S.P."/>
            <person name="Henske J.K."/>
            <person name="Solomon K.V."/>
            <person name="De Groot R."/>
            <person name="Kuo A."/>
            <person name="Mondo S.J."/>
            <person name="Salamov A.A."/>
            <person name="Labutti K."/>
            <person name="Zhao Z."/>
            <person name="Chiniquy J."/>
            <person name="Barry K."/>
            <person name="Brewer H.M."/>
            <person name="Purvine S.O."/>
            <person name="Wright A.T."/>
            <person name="Boxma B."/>
            <person name="Van Alen T."/>
            <person name="Hackstein J.H."/>
            <person name="Baker S.E."/>
            <person name="Grigoriev I.V."/>
            <person name="O'Malley M.A."/>
        </authorList>
    </citation>
    <scope>NUCLEOTIDE SEQUENCE [LARGE SCALE GENOMIC DNA]</scope>
    <source>
        <strain evidence="7 8">G1</strain>
    </source>
</reference>
<proteinExistence type="predicted"/>
<dbReference type="InterPro" id="IPR002883">
    <property type="entry name" value="CBM10/Dockerin_dom"/>
</dbReference>
<protein>
    <submittedName>
        <fullName evidence="7">Alpha/beta-hydrolase</fullName>
    </submittedName>
</protein>
<name>A0A1Y2AGU0_9FUNG</name>
<feature type="compositionally biased region" description="Low complexity" evidence="4">
    <location>
        <begin position="81"/>
        <end position="97"/>
    </location>
</feature>
<dbReference type="Pfam" id="PF20434">
    <property type="entry name" value="BD-FAE"/>
    <property type="match status" value="1"/>
</dbReference>
<evidence type="ECO:0000256" key="4">
    <source>
        <dbReference type="SAM" id="MobiDB-lite"/>
    </source>
</evidence>
<dbReference type="SUPFAM" id="SSF53474">
    <property type="entry name" value="alpha/beta-Hydrolases"/>
    <property type="match status" value="1"/>
</dbReference>
<keyword evidence="3 7" id="KW-0378">Hydrolase</keyword>
<evidence type="ECO:0000256" key="2">
    <source>
        <dbReference type="ARBA" id="ARBA00022737"/>
    </source>
</evidence>
<dbReference type="Gene3D" id="3.40.50.1820">
    <property type="entry name" value="alpha/beta hydrolase"/>
    <property type="match status" value="1"/>
</dbReference>
<evidence type="ECO:0000259" key="6">
    <source>
        <dbReference type="PROSITE" id="PS51763"/>
    </source>
</evidence>
<dbReference type="Proteomes" id="UP000193920">
    <property type="component" value="Unassembled WGS sequence"/>
</dbReference>
<sequence>MKKFLIIAFVSGLVGFTKSANTCWSTSYGYPCCEDTCSPTTTDEKGKWGIENDNWCGINEEKCTESSCWSLPEKKPKEVIQQPEKPTQTIKPTQPTQNSQPVQSTPMQFFLPSSDSQQLSDMDKPAIEVYLPNKDIANGCAVVLCPGGGMRVLSWDSDVKEMASFLNAHGIAAIGLRYHLNKAGAQGQMPPTVDVTHPDNFPKADANPLHDEHGDAVIEMAGKDGRAALRMIREHANEWNIDSKKIGYLGFSAGGGVAIQASMTASDDSERPNFIITNFGPSLMPVTVPANAPPLLIMSRVEHPNVAAGLVALFMEWKKAGANAELHLFGDGSGPYTLMQETGETTTETWSRQCLSWLKAKNFIPKNLSI</sequence>
<dbReference type="AlphaFoldDB" id="A0A1Y2AGU0"/>
<feature type="chain" id="PRO_5012937531" evidence="5">
    <location>
        <begin position="20"/>
        <end position="370"/>
    </location>
</feature>
<keyword evidence="2" id="KW-0677">Repeat</keyword>
<evidence type="ECO:0000313" key="8">
    <source>
        <dbReference type="Proteomes" id="UP000193920"/>
    </source>
</evidence>
<dbReference type="OrthoDB" id="408631at2759"/>
<evidence type="ECO:0000313" key="7">
    <source>
        <dbReference type="EMBL" id="ORY21702.1"/>
    </source>
</evidence>
<feature type="domain" description="CBM10" evidence="6">
    <location>
        <begin position="22"/>
        <end position="59"/>
    </location>
</feature>
<dbReference type="EMBL" id="MCOG01000260">
    <property type="protein sequence ID" value="ORY21702.1"/>
    <property type="molecule type" value="Genomic_DNA"/>
</dbReference>
<dbReference type="STRING" id="1754190.A0A1Y2AGU0"/>
<feature type="region of interest" description="Disordered" evidence="4">
    <location>
        <begin position="76"/>
        <end position="103"/>
    </location>
</feature>
<evidence type="ECO:0000256" key="5">
    <source>
        <dbReference type="SAM" id="SignalP"/>
    </source>
</evidence>
<feature type="signal peptide" evidence="5">
    <location>
        <begin position="1"/>
        <end position="19"/>
    </location>
</feature>
<gene>
    <name evidence="7" type="ORF">LY90DRAFT_515922</name>
</gene>
<dbReference type="InterPro" id="IPR029058">
    <property type="entry name" value="AB_hydrolase_fold"/>
</dbReference>
<dbReference type="InterPro" id="IPR049492">
    <property type="entry name" value="BD-FAE-like_dom"/>
</dbReference>
<evidence type="ECO:0000256" key="3">
    <source>
        <dbReference type="ARBA" id="ARBA00022801"/>
    </source>
</evidence>
<dbReference type="SUPFAM" id="SSF64571">
    <property type="entry name" value="Cellulose docking domain, dockering"/>
    <property type="match status" value="1"/>
</dbReference>
<dbReference type="PROSITE" id="PS51763">
    <property type="entry name" value="CBM10"/>
    <property type="match status" value="1"/>
</dbReference>
<evidence type="ECO:0000256" key="1">
    <source>
        <dbReference type="ARBA" id="ARBA00022729"/>
    </source>
</evidence>
<dbReference type="Gene3D" id="3.90.1220.10">
    <property type="entry name" value="Cellulose docking domain, dockering"/>
    <property type="match status" value="1"/>
</dbReference>
<keyword evidence="1 5" id="KW-0732">Signal</keyword>
<dbReference type="InterPro" id="IPR009034">
    <property type="entry name" value="Dockerin_dom_fun_sf"/>
</dbReference>
<dbReference type="Pfam" id="PF02013">
    <property type="entry name" value="CBM_10"/>
    <property type="match status" value="1"/>
</dbReference>
<dbReference type="GO" id="GO:0016787">
    <property type="term" value="F:hydrolase activity"/>
    <property type="evidence" value="ECO:0007669"/>
    <property type="project" value="UniProtKB-KW"/>
</dbReference>